<reference evidence="2 3" key="1">
    <citation type="journal article" date="2016" name="Nat. Commun.">
        <title>Thousands of microbial genomes shed light on interconnected biogeochemical processes in an aquifer system.</title>
        <authorList>
            <person name="Anantharaman K."/>
            <person name="Brown C.T."/>
            <person name="Hug L.A."/>
            <person name="Sharon I."/>
            <person name="Castelle C.J."/>
            <person name="Probst A.J."/>
            <person name="Thomas B.C."/>
            <person name="Singh A."/>
            <person name="Wilkins M.J."/>
            <person name="Karaoz U."/>
            <person name="Brodie E.L."/>
            <person name="Williams K.H."/>
            <person name="Hubbard S.S."/>
            <person name="Banfield J.F."/>
        </authorList>
    </citation>
    <scope>NUCLEOTIDE SEQUENCE [LARGE SCALE GENOMIC DNA]</scope>
</reference>
<dbReference type="AlphaFoldDB" id="A0A1F6EHA5"/>
<feature type="transmembrane region" description="Helical" evidence="1">
    <location>
        <begin position="89"/>
        <end position="106"/>
    </location>
</feature>
<evidence type="ECO:0000256" key="1">
    <source>
        <dbReference type="SAM" id="Phobius"/>
    </source>
</evidence>
<dbReference type="Proteomes" id="UP000177306">
    <property type="component" value="Unassembled WGS sequence"/>
</dbReference>
<gene>
    <name evidence="2" type="ORF">A3A38_04575</name>
</gene>
<keyword evidence="1" id="KW-1133">Transmembrane helix</keyword>
<sequence length="137" mass="15194">MFEVTFLPILAAGVANVILGFIWYNPKVFGTVWMQAANLSPERMEAGKKKMPIMAFVGFLAAMVVAYVMNHFGIAWGVYDWIGGVELGIWSWVGFVAPIMLGSILWEGKSFKYYAINAGYWLVSFVVMAVILVLLSA</sequence>
<feature type="transmembrane region" description="Helical" evidence="1">
    <location>
        <begin position="118"/>
        <end position="136"/>
    </location>
</feature>
<comment type="caution">
    <text evidence="2">The sequence shown here is derived from an EMBL/GenBank/DDBJ whole genome shotgun (WGS) entry which is preliminary data.</text>
</comment>
<name>A0A1F6EHA5_9BACT</name>
<accession>A0A1F6EHA5</accession>
<evidence type="ECO:0000313" key="2">
    <source>
        <dbReference type="EMBL" id="OGG72987.1"/>
    </source>
</evidence>
<keyword evidence="1" id="KW-0472">Membrane</keyword>
<proteinExistence type="predicted"/>
<organism evidence="2 3">
    <name type="scientific">Candidatus Kaiserbacteria bacterium RIFCSPLOWO2_01_FULL_53_17</name>
    <dbReference type="NCBI Taxonomy" id="1798511"/>
    <lineage>
        <taxon>Bacteria</taxon>
        <taxon>Candidatus Kaiseribacteriota</taxon>
    </lineage>
</organism>
<feature type="transmembrane region" description="Helical" evidence="1">
    <location>
        <begin position="53"/>
        <end position="77"/>
    </location>
</feature>
<keyword evidence="1" id="KW-0812">Transmembrane</keyword>
<protein>
    <recommendedName>
        <fullName evidence="4">DUF1761 domain-containing protein</fullName>
    </recommendedName>
</protein>
<dbReference type="InterPro" id="IPR013879">
    <property type="entry name" value="DUF1761"/>
</dbReference>
<dbReference type="EMBL" id="MFLY01000018">
    <property type="protein sequence ID" value="OGG72987.1"/>
    <property type="molecule type" value="Genomic_DNA"/>
</dbReference>
<evidence type="ECO:0000313" key="3">
    <source>
        <dbReference type="Proteomes" id="UP000177306"/>
    </source>
</evidence>
<evidence type="ECO:0008006" key="4">
    <source>
        <dbReference type="Google" id="ProtNLM"/>
    </source>
</evidence>
<dbReference type="Pfam" id="PF08570">
    <property type="entry name" value="DUF1761"/>
    <property type="match status" value="1"/>
</dbReference>
<feature type="transmembrane region" description="Helical" evidence="1">
    <location>
        <begin position="6"/>
        <end position="24"/>
    </location>
</feature>